<dbReference type="Pfam" id="PF02384">
    <property type="entry name" value="N6_Mtase"/>
    <property type="match status" value="1"/>
</dbReference>
<evidence type="ECO:0000256" key="1">
    <source>
        <dbReference type="ARBA" id="ARBA00011900"/>
    </source>
</evidence>
<reference evidence="9 10" key="1">
    <citation type="submission" date="2019-01" db="EMBL/GenBank/DDBJ databases">
        <title>Draft genome sequences of the type strains of six Macrococcus species.</title>
        <authorList>
            <person name="Mazhar S."/>
            <person name="Altermann E."/>
            <person name="Hill C."/>
            <person name="Mcauliffe O."/>
        </authorList>
    </citation>
    <scope>NUCLEOTIDE SEQUENCE [LARGE SCALE GENOMIC DNA]</scope>
    <source>
        <strain evidence="9 10">ATCC 51825</strain>
    </source>
</reference>
<dbReference type="GO" id="GO:0009007">
    <property type="term" value="F:site-specific DNA-methyltransferase (adenine-specific) activity"/>
    <property type="evidence" value="ECO:0007669"/>
    <property type="project" value="UniProtKB-EC"/>
</dbReference>
<dbReference type="InterPro" id="IPR029063">
    <property type="entry name" value="SAM-dependent_MTases_sf"/>
</dbReference>
<dbReference type="PANTHER" id="PTHR42933">
    <property type="entry name" value="SLR6095 PROTEIN"/>
    <property type="match status" value="1"/>
</dbReference>
<name>A0A4R6C049_9STAP</name>
<dbReference type="GO" id="GO:0008170">
    <property type="term" value="F:N-methyltransferase activity"/>
    <property type="evidence" value="ECO:0007669"/>
    <property type="project" value="InterPro"/>
</dbReference>
<comment type="catalytic activity">
    <reaction evidence="7">
        <text>a 2'-deoxyadenosine in DNA + S-adenosyl-L-methionine = an N(6)-methyl-2'-deoxyadenosine in DNA + S-adenosyl-L-homocysteine + H(+)</text>
        <dbReference type="Rhea" id="RHEA:15197"/>
        <dbReference type="Rhea" id="RHEA-COMP:12418"/>
        <dbReference type="Rhea" id="RHEA-COMP:12419"/>
        <dbReference type="ChEBI" id="CHEBI:15378"/>
        <dbReference type="ChEBI" id="CHEBI:57856"/>
        <dbReference type="ChEBI" id="CHEBI:59789"/>
        <dbReference type="ChEBI" id="CHEBI:90615"/>
        <dbReference type="ChEBI" id="CHEBI:90616"/>
        <dbReference type="EC" id="2.1.1.72"/>
    </reaction>
</comment>
<evidence type="ECO:0000313" key="10">
    <source>
        <dbReference type="Proteomes" id="UP000294843"/>
    </source>
</evidence>
<dbReference type="RefSeq" id="WP_133451504.1">
    <property type="nucleotide sequence ID" value="NZ_SCWF01000004.1"/>
</dbReference>
<keyword evidence="3 9" id="KW-0808">Transferase</keyword>
<organism evidence="9 10">
    <name type="scientific">Macrococcus bovicus</name>
    <dbReference type="NCBI Taxonomy" id="69968"/>
    <lineage>
        <taxon>Bacteria</taxon>
        <taxon>Bacillati</taxon>
        <taxon>Bacillota</taxon>
        <taxon>Bacilli</taxon>
        <taxon>Bacillales</taxon>
        <taxon>Staphylococcaceae</taxon>
        <taxon>Macrococcus</taxon>
    </lineage>
</organism>
<evidence type="ECO:0000256" key="4">
    <source>
        <dbReference type="ARBA" id="ARBA00022691"/>
    </source>
</evidence>
<gene>
    <name evidence="9" type="ORF">ERX55_05080</name>
</gene>
<keyword evidence="4" id="KW-0949">S-adenosyl-L-methionine</keyword>
<evidence type="ECO:0000259" key="8">
    <source>
        <dbReference type="Pfam" id="PF02384"/>
    </source>
</evidence>
<keyword evidence="5" id="KW-0680">Restriction system</keyword>
<keyword evidence="10" id="KW-1185">Reference proteome</keyword>
<keyword evidence="6" id="KW-0238">DNA-binding</keyword>
<sequence length="547" mass="62763">MDLLKKAWSVMDALRGSIRISSLDVINIYEEWLETGRFNLSVLNLKESVDLNELESLLEQLSEDELIQFFYMINQHDRTHELFEFDEGEKLALEIFKHYAETSGTVLDIASGSGHFIRQLHEAGIGSDYHGEELNPNAIKIAEVLSRLSGVKKLDIKETDSLIHWSKDKYDMVYCNMPFLGNVRQEIRRQLAENPEYKLDKIAISDWIFTLRVYAALKEDGVGISIVRGAALNAIRDKEVRKWLVDRKCLKAVIQLPSDLMNYTAIPTYMLILTKTENDKIRFIDASGEYVTGATRQKNTFTEDNIGRIMTDLQSGSERTTDVTESDLEKVEYNLHPLVHLKNAENHLINPVPLKELTTQLLRGRDINKQTLDADKDKDKAGYLLNLSDLDDIYIDDIKQPISQELLDANQKMLVKENDLVITSRGSKIKVAIIDKATADKQVIVSSNITIIRPDTGKVDPHYLLAYMNSEIGHNMIERMNTGSVIFTFTNKKLAEYLVPVLSEEEMNLIADEMKIELADYKRMQRSIKRFKEKLPTIFNKFDKEDY</sequence>
<dbReference type="GO" id="GO:0009307">
    <property type="term" value="P:DNA restriction-modification system"/>
    <property type="evidence" value="ECO:0007669"/>
    <property type="project" value="UniProtKB-KW"/>
</dbReference>
<dbReference type="Proteomes" id="UP000294843">
    <property type="component" value="Unassembled WGS sequence"/>
</dbReference>
<dbReference type="GO" id="GO:0032259">
    <property type="term" value="P:methylation"/>
    <property type="evidence" value="ECO:0007669"/>
    <property type="project" value="UniProtKB-KW"/>
</dbReference>
<evidence type="ECO:0000256" key="2">
    <source>
        <dbReference type="ARBA" id="ARBA00022603"/>
    </source>
</evidence>
<accession>A0A4R6C049</accession>
<dbReference type="SUPFAM" id="SSF53335">
    <property type="entry name" value="S-adenosyl-L-methionine-dependent methyltransferases"/>
    <property type="match status" value="1"/>
</dbReference>
<dbReference type="EC" id="2.1.1.72" evidence="1"/>
<feature type="domain" description="DNA methylase adenine-specific" evidence="8">
    <location>
        <begin position="101"/>
        <end position="342"/>
    </location>
</feature>
<protein>
    <recommendedName>
        <fullName evidence="1">site-specific DNA-methyltransferase (adenine-specific)</fullName>
        <ecNumber evidence="1">2.1.1.72</ecNumber>
    </recommendedName>
</protein>
<dbReference type="InterPro" id="IPR051537">
    <property type="entry name" value="DNA_Adenine_Mtase"/>
</dbReference>
<keyword evidence="2 9" id="KW-0489">Methyltransferase</keyword>
<dbReference type="Gene3D" id="3.90.220.20">
    <property type="entry name" value="DNA methylase specificity domains"/>
    <property type="match status" value="1"/>
</dbReference>
<dbReference type="SUPFAM" id="SSF116734">
    <property type="entry name" value="DNA methylase specificity domain"/>
    <property type="match status" value="1"/>
</dbReference>
<dbReference type="PANTHER" id="PTHR42933:SF3">
    <property type="entry name" value="TYPE I RESTRICTION ENZYME MJAVIII METHYLASE SUBUNIT"/>
    <property type="match status" value="1"/>
</dbReference>
<proteinExistence type="predicted"/>
<evidence type="ECO:0000256" key="3">
    <source>
        <dbReference type="ARBA" id="ARBA00022679"/>
    </source>
</evidence>
<dbReference type="InterPro" id="IPR003356">
    <property type="entry name" value="DNA_methylase_A-5"/>
</dbReference>
<comment type="caution">
    <text evidence="9">The sequence shown here is derived from an EMBL/GenBank/DDBJ whole genome shotgun (WGS) entry which is preliminary data.</text>
</comment>
<dbReference type="OrthoDB" id="9814572at2"/>
<evidence type="ECO:0000256" key="5">
    <source>
        <dbReference type="ARBA" id="ARBA00022747"/>
    </source>
</evidence>
<dbReference type="InterPro" id="IPR044946">
    <property type="entry name" value="Restrct_endonuc_typeI_TRD_sf"/>
</dbReference>
<evidence type="ECO:0000256" key="6">
    <source>
        <dbReference type="ARBA" id="ARBA00023125"/>
    </source>
</evidence>
<dbReference type="GO" id="GO:0003677">
    <property type="term" value="F:DNA binding"/>
    <property type="evidence" value="ECO:0007669"/>
    <property type="project" value="UniProtKB-KW"/>
</dbReference>
<dbReference type="AlphaFoldDB" id="A0A4R6C049"/>
<dbReference type="EMBL" id="SCWF01000004">
    <property type="protein sequence ID" value="TDM14317.1"/>
    <property type="molecule type" value="Genomic_DNA"/>
</dbReference>
<dbReference type="Gene3D" id="3.40.50.150">
    <property type="entry name" value="Vaccinia Virus protein VP39"/>
    <property type="match status" value="1"/>
</dbReference>
<dbReference type="CDD" id="cd02440">
    <property type="entry name" value="AdoMet_MTases"/>
    <property type="match status" value="1"/>
</dbReference>
<evidence type="ECO:0000313" key="9">
    <source>
        <dbReference type="EMBL" id="TDM14317.1"/>
    </source>
</evidence>
<evidence type="ECO:0000256" key="7">
    <source>
        <dbReference type="ARBA" id="ARBA00047942"/>
    </source>
</evidence>